<dbReference type="InterPro" id="IPR050708">
    <property type="entry name" value="T6SS_VgrG/RHS"/>
</dbReference>
<dbReference type="PANTHER" id="PTHR32305">
    <property type="match status" value="1"/>
</dbReference>
<dbReference type="Pfam" id="PF25023">
    <property type="entry name" value="TEN_YD-shell"/>
    <property type="match status" value="1"/>
</dbReference>
<protein>
    <recommendedName>
        <fullName evidence="2">Teneurin-like YD-shell domain-containing protein</fullName>
    </recommendedName>
</protein>
<dbReference type="InterPro" id="IPR022385">
    <property type="entry name" value="Rhs_assc_core"/>
</dbReference>
<dbReference type="InterPro" id="IPR056823">
    <property type="entry name" value="TEN-like_YD-shell"/>
</dbReference>
<dbReference type="RefSeq" id="WP_200267627.1">
    <property type="nucleotide sequence ID" value="NZ_JAENIJ010000004.1"/>
</dbReference>
<name>A0A934S1C0_9BACT</name>
<dbReference type="Proteomes" id="UP000603141">
    <property type="component" value="Unassembled WGS sequence"/>
</dbReference>
<evidence type="ECO:0000313" key="3">
    <source>
        <dbReference type="EMBL" id="MBK1881425.1"/>
    </source>
</evidence>
<evidence type="ECO:0000313" key="4">
    <source>
        <dbReference type="Proteomes" id="UP000603141"/>
    </source>
</evidence>
<sequence>MTTSTAAQSAGVSYRKLLFTSDWMGRRVRKQVFTSSTATTPSEDLRFVYDGWNLFVEYTVSTSAVFGVKSSYGWGLDLSGTEQGAGGVGGLRAVATASGSYVPCYDGNGNVVSWVECQNLEQVVTRQEYDPFGNITVHEGLDFPIGFSTKYQDKETGLLYYGYRYYDPVTGRWPSRDPIEERGGVNLYGFVRNDGVNEVDELGLVIQAIQVGDVPGHPPDVVEKDYEMQLVQQSNADAAAFEKMITDMSDDDFKKITKNGITIILRIDENGKTLKEPKMIIVHASKQDVLKWAGYEKTSSYAFIQESDKLTLDDVKNAAMKLKGNKDYEYDSFGLVIHGLPGRGVRLSANHRGTHANAEKIVDSAELFEFKALISCGAPPWEEYVSPYLTRFYTDGWDVEKCTPTFTPAQIGFSLEGKNPSSHQ</sequence>
<keyword evidence="1" id="KW-0677">Repeat</keyword>
<gene>
    <name evidence="3" type="ORF">JIN85_03295</name>
</gene>
<proteinExistence type="predicted"/>
<evidence type="ECO:0000259" key="2">
    <source>
        <dbReference type="Pfam" id="PF25023"/>
    </source>
</evidence>
<feature type="domain" description="Teneurin-like YD-shell" evidence="2">
    <location>
        <begin position="91"/>
        <end position="194"/>
    </location>
</feature>
<accession>A0A934S1C0</accession>
<evidence type="ECO:0000256" key="1">
    <source>
        <dbReference type="ARBA" id="ARBA00022737"/>
    </source>
</evidence>
<reference evidence="3" key="1">
    <citation type="submission" date="2021-01" db="EMBL/GenBank/DDBJ databases">
        <title>Modified the classification status of verrucomicrobia.</title>
        <authorList>
            <person name="Feng X."/>
        </authorList>
    </citation>
    <scope>NUCLEOTIDE SEQUENCE</scope>
    <source>
        <strain evidence="3">KCTC 22041</strain>
    </source>
</reference>
<organism evidence="3 4">
    <name type="scientific">Luteolibacter pohnpeiensis</name>
    <dbReference type="NCBI Taxonomy" id="454153"/>
    <lineage>
        <taxon>Bacteria</taxon>
        <taxon>Pseudomonadati</taxon>
        <taxon>Verrucomicrobiota</taxon>
        <taxon>Verrucomicrobiia</taxon>
        <taxon>Verrucomicrobiales</taxon>
        <taxon>Verrucomicrobiaceae</taxon>
        <taxon>Luteolibacter</taxon>
    </lineage>
</organism>
<dbReference type="Gene3D" id="2.180.10.10">
    <property type="entry name" value="RHS repeat-associated core"/>
    <property type="match status" value="1"/>
</dbReference>
<comment type="caution">
    <text evidence="3">The sequence shown here is derived from an EMBL/GenBank/DDBJ whole genome shotgun (WGS) entry which is preliminary data.</text>
</comment>
<dbReference type="EMBL" id="JAENIJ010000004">
    <property type="protein sequence ID" value="MBK1881425.1"/>
    <property type="molecule type" value="Genomic_DNA"/>
</dbReference>
<keyword evidence="4" id="KW-1185">Reference proteome</keyword>
<dbReference type="NCBIfam" id="TIGR03696">
    <property type="entry name" value="Rhs_assc_core"/>
    <property type="match status" value="1"/>
</dbReference>
<dbReference type="PANTHER" id="PTHR32305:SF15">
    <property type="entry name" value="PROTEIN RHSA-RELATED"/>
    <property type="match status" value="1"/>
</dbReference>
<dbReference type="AlphaFoldDB" id="A0A934S1C0"/>